<evidence type="ECO:0000313" key="3">
    <source>
        <dbReference type="Proteomes" id="UP000321154"/>
    </source>
</evidence>
<accession>A0ABQ0UT29</accession>
<evidence type="ECO:0008006" key="4">
    <source>
        <dbReference type="Google" id="ProtNLM"/>
    </source>
</evidence>
<keyword evidence="1" id="KW-0472">Membrane</keyword>
<feature type="transmembrane region" description="Helical" evidence="1">
    <location>
        <begin position="69"/>
        <end position="94"/>
    </location>
</feature>
<evidence type="ECO:0000256" key="1">
    <source>
        <dbReference type="SAM" id="Phobius"/>
    </source>
</evidence>
<protein>
    <recommendedName>
        <fullName evidence="4">DUF4190 domain-containing protein</fullName>
    </recommendedName>
</protein>
<dbReference type="EMBL" id="BJUV01000047">
    <property type="protein sequence ID" value="GEK84636.1"/>
    <property type="molecule type" value="Genomic_DNA"/>
</dbReference>
<keyword evidence="3" id="KW-1185">Reference proteome</keyword>
<feature type="transmembrane region" description="Helical" evidence="1">
    <location>
        <begin position="24"/>
        <end position="57"/>
    </location>
</feature>
<name>A0ABQ0UT29_9MICO</name>
<organism evidence="2 3">
    <name type="scientific">Frigoribacterium faeni</name>
    <dbReference type="NCBI Taxonomy" id="145483"/>
    <lineage>
        <taxon>Bacteria</taxon>
        <taxon>Bacillati</taxon>
        <taxon>Actinomycetota</taxon>
        <taxon>Actinomycetes</taxon>
        <taxon>Micrococcales</taxon>
        <taxon>Microbacteriaceae</taxon>
        <taxon>Frigoribacterium</taxon>
    </lineage>
</organism>
<comment type="caution">
    <text evidence="2">The sequence shown here is derived from an EMBL/GenBank/DDBJ whole genome shotgun (WGS) entry which is preliminary data.</text>
</comment>
<keyword evidence="1" id="KW-0812">Transmembrane</keyword>
<evidence type="ECO:0000313" key="2">
    <source>
        <dbReference type="EMBL" id="GEK84636.1"/>
    </source>
</evidence>
<proteinExistence type="predicted"/>
<sequence length="99" mass="9904">MGTIMTNAAPAPGATAAAPVKTLAILSLVFGIVSIVLALFFPIGGVALGVAAIVLGFMSRKREAARSMALTGIILGFVGVAGSIVSWIVAAAMISQMMN</sequence>
<dbReference type="Proteomes" id="UP000321154">
    <property type="component" value="Unassembled WGS sequence"/>
</dbReference>
<gene>
    <name evidence="2" type="ORF">FFA01_29450</name>
</gene>
<keyword evidence="1" id="KW-1133">Transmembrane helix</keyword>
<reference evidence="2 3" key="1">
    <citation type="submission" date="2019-07" db="EMBL/GenBank/DDBJ databases">
        <title>Whole genome shotgun sequence of Frigoribacterium faeni NBRC 103066.</title>
        <authorList>
            <person name="Hosoyama A."/>
            <person name="Uohara A."/>
            <person name="Ohji S."/>
            <person name="Ichikawa N."/>
        </authorList>
    </citation>
    <scope>NUCLEOTIDE SEQUENCE [LARGE SCALE GENOMIC DNA]</scope>
    <source>
        <strain evidence="2 3">NBRC 103066</strain>
    </source>
</reference>